<gene>
    <name evidence="1" type="ORF">BOW52_10620</name>
</gene>
<organism evidence="1 2">
    <name type="scientific">Solemya elarraichensis gill symbiont</name>
    <dbReference type="NCBI Taxonomy" id="1918949"/>
    <lineage>
        <taxon>Bacteria</taxon>
        <taxon>Pseudomonadati</taxon>
        <taxon>Pseudomonadota</taxon>
        <taxon>Gammaproteobacteria</taxon>
        <taxon>sulfur-oxidizing symbionts</taxon>
    </lineage>
</organism>
<evidence type="ECO:0000313" key="2">
    <source>
        <dbReference type="Proteomes" id="UP000190198"/>
    </source>
</evidence>
<comment type="caution">
    <text evidence="1">The sequence shown here is derived from an EMBL/GenBank/DDBJ whole genome shotgun (WGS) entry which is preliminary data.</text>
</comment>
<sequence length="167" mass="18579">DACSFYSETAFRELIGQDGEFFSQSADAAYRRLADGTSAAPDFSGCWWRLGFAEDAFIMMQLQLYPVSGDEAKSRVDTQLEAARKMKSPLLPEELGGFGDAALWSRLSASVRWRYGDVVLFELIISEQVADAKPLLDNEQRKQLSIRAARAIDPAIRHAYPSALTHP</sequence>
<keyword evidence="2" id="KW-1185">Reference proteome</keyword>
<dbReference type="Proteomes" id="UP000190198">
    <property type="component" value="Unassembled WGS sequence"/>
</dbReference>
<reference evidence="1 2" key="1">
    <citation type="submission" date="2016-11" db="EMBL/GenBank/DDBJ databases">
        <title>Mixed transmission modes and dynamic genome evolution in an obligate animal-bacterial symbiosis.</title>
        <authorList>
            <person name="Russell S.L."/>
            <person name="Corbett-Detig R.B."/>
            <person name="Cavanaugh C.M."/>
        </authorList>
    </citation>
    <scope>NUCLEOTIDE SEQUENCE [LARGE SCALE GENOMIC DNA]</scope>
    <source>
        <strain evidence="1">Sp-SM6</strain>
    </source>
</reference>
<feature type="non-terminal residue" evidence="1">
    <location>
        <position position="1"/>
    </location>
</feature>
<dbReference type="AlphaFoldDB" id="A0A1T2KV73"/>
<protein>
    <submittedName>
        <fullName evidence="1">Uncharacterized protein</fullName>
    </submittedName>
</protein>
<accession>A0A1T2KV73</accession>
<dbReference type="EMBL" id="MPRK01000314">
    <property type="protein sequence ID" value="OOZ36701.1"/>
    <property type="molecule type" value="Genomic_DNA"/>
</dbReference>
<proteinExistence type="predicted"/>
<evidence type="ECO:0000313" key="1">
    <source>
        <dbReference type="EMBL" id="OOZ36701.1"/>
    </source>
</evidence>
<dbReference type="RefSeq" id="WP_167367340.1">
    <property type="nucleotide sequence ID" value="NZ_MPRK01000314.1"/>
</dbReference>
<name>A0A1T2KV73_9GAMM</name>